<dbReference type="PANTHER" id="PTHR36558">
    <property type="entry name" value="GLR1098 PROTEIN"/>
    <property type="match status" value="1"/>
</dbReference>
<keyword evidence="3" id="KW-1185">Reference proteome</keyword>
<comment type="caution">
    <text evidence="2">The sequence shown here is derived from an EMBL/GenBank/DDBJ whole genome shotgun (WGS) entry which is preliminary data.</text>
</comment>
<name>A0AAW9QRK1_9CHRO</name>
<evidence type="ECO:0000313" key="3">
    <source>
        <dbReference type="Proteomes" id="UP001328733"/>
    </source>
</evidence>
<dbReference type="Gene3D" id="3.90.1570.10">
    <property type="entry name" value="tt1808, chain A"/>
    <property type="match status" value="1"/>
</dbReference>
<dbReference type="CDD" id="cd06260">
    <property type="entry name" value="DUF820-like"/>
    <property type="match status" value="1"/>
</dbReference>
<dbReference type="InterPro" id="IPR011335">
    <property type="entry name" value="Restrct_endonuc-II-like"/>
</dbReference>
<sequence length="195" mass="23440">MLTETEKRFYTAEEYLEQEETAEYKNEYRNGEIIPMVGGTTNHNQICLNFCRAFPFSINSQEYYTYMEGVRLWLPEYQFYTYPDVMVVRGKPIYHDRGKSNVLNPLIIVEVLSRSMRGYDRVEKFKFYRSIPSFEEYILIDQYSYSIERYQKQSESQWSLSFYEGENAVLSLASVEWQISLTDLYQRVDFEETEE</sequence>
<feature type="domain" description="Putative restriction endonuclease" evidence="1">
    <location>
        <begin position="13"/>
        <end position="180"/>
    </location>
</feature>
<evidence type="ECO:0000259" key="1">
    <source>
        <dbReference type="Pfam" id="PF05685"/>
    </source>
</evidence>
<dbReference type="EMBL" id="JBAFSM010000010">
    <property type="protein sequence ID" value="MEG3436842.1"/>
    <property type="molecule type" value="Genomic_DNA"/>
</dbReference>
<keyword evidence="2" id="KW-0378">Hydrolase</keyword>
<organism evidence="2 3">
    <name type="scientific">Pannus brasiliensis CCIBt3594</name>
    <dbReference type="NCBI Taxonomy" id="1427578"/>
    <lineage>
        <taxon>Bacteria</taxon>
        <taxon>Bacillati</taxon>
        <taxon>Cyanobacteriota</taxon>
        <taxon>Cyanophyceae</taxon>
        <taxon>Oscillatoriophycideae</taxon>
        <taxon>Chroococcales</taxon>
        <taxon>Microcystaceae</taxon>
        <taxon>Pannus</taxon>
    </lineage>
</organism>
<protein>
    <submittedName>
        <fullName evidence="2">Uma2 family endonuclease</fullName>
    </submittedName>
</protein>
<proteinExistence type="predicted"/>
<gene>
    <name evidence="2" type="ORF">V0288_06890</name>
</gene>
<reference evidence="2 3" key="1">
    <citation type="submission" date="2024-01" db="EMBL/GenBank/DDBJ databases">
        <title>Genomic insights into the taxonomy and metabolism of the cyanobacterium Pannus brasiliensis CCIBt3594.</title>
        <authorList>
            <person name="Machado M."/>
            <person name="Botero N.B."/>
            <person name="Andreote A.P.D."/>
            <person name="Feitosa A.M.T."/>
            <person name="Popin R."/>
            <person name="Sivonen K."/>
            <person name="Fiore M.F."/>
        </authorList>
    </citation>
    <scope>NUCLEOTIDE SEQUENCE [LARGE SCALE GENOMIC DNA]</scope>
    <source>
        <strain evidence="2 3">CCIBt3594</strain>
    </source>
</reference>
<dbReference type="AlphaFoldDB" id="A0AAW9QRK1"/>
<evidence type="ECO:0000313" key="2">
    <source>
        <dbReference type="EMBL" id="MEG3436842.1"/>
    </source>
</evidence>
<dbReference type="InterPro" id="IPR012296">
    <property type="entry name" value="Nuclease_put_TT1808"/>
</dbReference>
<dbReference type="RefSeq" id="WP_332864308.1">
    <property type="nucleotide sequence ID" value="NZ_JBAFSM010000010.1"/>
</dbReference>
<dbReference type="Pfam" id="PF05685">
    <property type="entry name" value="Uma2"/>
    <property type="match status" value="1"/>
</dbReference>
<dbReference type="Proteomes" id="UP001328733">
    <property type="component" value="Unassembled WGS sequence"/>
</dbReference>
<dbReference type="InterPro" id="IPR008538">
    <property type="entry name" value="Uma2"/>
</dbReference>
<keyword evidence="2" id="KW-0540">Nuclease</keyword>
<dbReference type="GO" id="GO:0004519">
    <property type="term" value="F:endonuclease activity"/>
    <property type="evidence" value="ECO:0007669"/>
    <property type="project" value="UniProtKB-KW"/>
</dbReference>
<keyword evidence="2" id="KW-0255">Endonuclease</keyword>
<dbReference type="PANTHER" id="PTHR36558:SF1">
    <property type="entry name" value="RESTRICTION ENDONUCLEASE DOMAIN-CONTAINING PROTEIN-RELATED"/>
    <property type="match status" value="1"/>
</dbReference>
<accession>A0AAW9QRK1</accession>
<dbReference type="SUPFAM" id="SSF52980">
    <property type="entry name" value="Restriction endonuclease-like"/>
    <property type="match status" value="1"/>
</dbReference>